<dbReference type="SUPFAM" id="SSF51120">
    <property type="entry name" value="beta-Roll"/>
    <property type="match status" value="1"/>
</dbReference>
<organism evidence="4 5">
    <name type="scientific">Paracoccus methylarcula</name>
    <dbReference type="NCBI Taxonomy" id="72022"/>
    <lineage>
        <taxon>Bacteria</taxon>
        <taxon>Pseudomonadati</taxon>
        <taxon>Pseudomonadota</taxon>
        <taxon>Alphaproteobacteria</taxon>
        <taxon>Rhodobacterales</taxon>
        <taxon>Paracoccaceae</taxon>
        <taxon>Paracoccus</taxon>
    </lineage>
</organism>
<dbReference type="InterPro" id="IPR001343">
    <property type="entry name" value="Hemolysn_Ca-bd"/>
</dbReference>
<dbReference type="Gene3D" id="2.150.10.10">
    <property type="entry name" value="Serralysin-like metalloprotease, C-terminal"/>
    <property type="match status" value="3"/>
</dbReference>
<proteinExistence type="predicted"/>
<feature type="compositionally biased region" description="Basic and acidic residues" evidence="3">
    <location>
        <begin position="226"/>
        <end position="236"/>
    </location>
</feature>
<evidence type="ECO:0000256" key="2">
    <source>
        <dbReference type="ARBA" id="ARBA00022525"/>
    </source>
</evidence>
<comment type="subcellular location">
    <subcellularLocation>
        <location evidence="1">Secreted</location>
    </subcellularLocation>
</comment>
<evidence type="ECO:0000256" key="1">
    <source>
        <dbReference type="ARBA" id="ARBA00004613"/>
    </source>
</evidence>
<accession>A0A422QYZ4</accession>
<evidence type="ECO:0000313" key="4">
    <source>
        <dbReference type="EMBL" id="RNF35204.1"/>
    </source>
</evidence>
<evidence type="ECO:0000313" key="5">
    <source>
        <dbReference type="Proteomes" id="UP000238137"/>
    </source>
</evidence>
<feature type="region of interest" description="Disordered" evidence="3">
    <location>
        <begin position="210"/>
        <end position="271"/>
    </location>
</feature>
<reference evidence="4" key="1">
    <citation type="submission" date="2018-05" db="EMBL/GenBank/DDBJ databases">
        <title>Reclassification of Methylarcula marina and Methylarcula terricola as Paracoccus methylarcula sp.nov., comb.nov. and Paracoccus terricola comb.nov.</title>
        <authorList>
            <person name="Shmareva M.N."/>
            <person name="Doronina N.V."/>
            <person name="Vasilenko O.V."/>
            <person name="Tarlachkov S.V."/>
            <person name="Trotsenko Y.A."/>
        </authorList>
    </citation>
    <scope>NUCLEOTIDE SEQUENCE [LARGE SCALE GENOMIC DNA]</scope>
    <source>
        <strain evidence="4">VKM B-2159</strain>
    </source>
</reference>
<dbReference type="Pfam" id="PF00353">
    <property type="entry name" value="HemolysinCabind"/>
    <property type="match status" value="3"/>
</dbReference>
<dbReference type="GO" id="GO:0005509">
    <property type="term" value="F:calcium ion binding"/>
    <property type="evidence" value="ECO:0007669"/>
    <property type="project" value="InterPro"/>
</dbReference>
<gene>
    <name evidence="4" type="ORF">A7A09_006125</name>
</gene>
<feature type="region of interest" description="Disordered" evidence="3">
    <location>
        <begin position="71"/>
        <end position="92"/>
    </location>
</feature>
<sequence length="360" mass="37966">MGHLALVFSSQLVLYCADGICQCRGRSEFPGKARYRVTDYGAVLMLNEYTMQIWSWWALFGATLALSLSLGDDDDSSSAPDPDPDHAPFEGLEDFNPEAYEDFIIGTPGPDDLTAEDFKPSAMAGQADADRITGSNLDDYILGGFGDDMIRGEPGNDIIRAGEGDDHVHAGFGNDIVFGDAGNDTINGGHGDDGITGGEGNDSLYGWGGSDTVLGGEGNDTLSGLRPDRAAPRDAAEAESDGPDILMGGDGDDQLWLSDGDEGTGGEGQDSFIADWRSDHITSSTTIHDYNAEEDQIALLINPPEDGQDLPEVTQEVSEDGEDRLVFMDGVEIARVVGAGSGDELDIATLTESPNAQASA</sequence>
<dbReference type="OrthoDB" id="7771052at2"/>
<dbReference type="GO" id="GO:0005576">
    <property type="term" value="C:extracellular region"/>
    <property type="evidence" value="ECO:0007669"/>
    <property type="project" value="UniProtKB-SubCell"/>
</dbReference>
<dbReference type="Proteomes" id="UP000238137">
    <property type="component" value="Unassembled WGS sequence"/>
</dbReference>
<evidence type="ECO:0000256" key="3">
    <source>
        <dbReference type="SAM" id="MobiDB-lite"/>
    </source>
</evidence>
<dbReference type="AlphaFoldDB" id="A0A422QYZ4"/>
<keyword evidence="5" id="KW-1185">Reference proteome</keyword>
<protein>
    <submittedName>
        <fullName evidence="4">Calcium-binding protein</fullName>
    </submittedName>
</protein>
<name>A0A422QYZ4_9RHOB</name>
<dbReference type="EMBL" id="PXNQ02000003">
    <property type="protein sequence ID" value="RNF35204.1"/>
    <property type="molecule type" value="Genomic_DNA"/>
</dbReference>
<keyword evidence="2" id="KW-0964">Secreted</keyword>
<comment type="caution">
    <text evidence="4">The sequence shown here is derived from an EMBL/GenBank/DDBJ whole genome shotgun (WGS) entry which is preliminary data.</text>
</comment>
<dbReference type="InterPro" id="IPR018511">
    <property type="entry name" value="Hemolysin-typ_Ca-bd_CS"/>
</dbReference>
<dbReference type="PRINTS" id="PR00313">
    <property type="entry name" value="CABNDNGRPT"/>
</dbReference>
<dbReference type="InterPro" id="IPR011049">
    <property type="entry name" value="Serralysin-like_metalloprot_C"/>
</dbReference>
<dbReference type="PANTHER" id="PTHR38340:SF1">
    <property type="entry name" value="S-LAYER PROTEIN"/>
    <property type="match status" value="1"/>
</dbReference>
<dbReference type="PROSITE" id="PS00330">
    <property type="entry name" value="HEMOLYSIN_CALCIUM"/>
    <property type="match status" value="1"/>
</dbReference>
<dbReference type="InterPro" id="IPR050557">
    <property type="entry name" value="RTX_toxin/Mannuronan_C5-epim"/>
</dbReference>
<dbReference type="PANTHER" id="PTHR38340">
    <property type="entry name" value="S-LAYER PROTEIN"/>
    <property type="match status" value="1"/>
</dbReference>